<evidence type="ECO:0000313" key="2">
    <source>
        <dbReference type="Proteomes" id="UP000828390"/>
    </source>
</evidence>
<organism evidence="1 2">
    <name type="scientific">Dreissena polymorpha</name>
    <name type="common">Zebra mussel</name>
    <name type="synonym">Mytilus polymorpha</name>
    <dbReference type="NCBI Taxonomy" id="45954"/>
    <lineage>
        <taxon>Eukaryota</taxon>
        <taxon>Metazoa</taxon>
        <taxon>Spiralia</taxon>
        <taxon>Lophotrochozoa</taxon>
        <taxon>Mollusca</taxon>
        <taxon>Bivalvia</taxon>
        <taxon>Autobranchia</taxon>
        <taxon>Heteroconchia</taxon>
        <taxon>Euheterodonta</taxon>
        <taxon>Imparidentia</taxon>
        <taxon>Neoheterodontei</taxon>
        <taxon>Myida</taxon>
        <taxon>Dreissenoidea</taxon>
        <taxon>Dreissenidae</taxon>
        <taxon>Dreissena</taxon>
    </lineage>
</organism>
<dbReference type="Proteomes" id="UP000828390">
    <property type="component" value="Unassembled WGS sequence"/>
</dbReference>
<comment type="caution">
    <text evidence="1">The sequence shown here is derived from an EMBL/GenBank/DDBJ whole genome shotgun (WGS) entry which is preliminary data.</text>
</comment>
<sequence length="65" mass="7559">MYYDVHVDLASYRRRRLFERPPHPLYASQDVRLASFTNSPSHLQARGQTLAEAGFFYVGRQEASK</sequence>
<name>A0A9D4GKK5_DREPO</name>
<dbReference type="AlphaFoldDB" id="A0A9D4GKK5"/>
<reference evidence="1" key="1">
    <citation type="journal article" date="2019" name="bioRxiv">
        <title>The Genome of the Zebra Mussel, Dreissena polymorpha: A Resource for Invasive Species Research.</title>
        <authorList>
            <person name="McCartney M.A."/>
            <person name="Auch B."/>
            <person name="Kono T."/>
            <person name="Mallez S."/>
            <person name="Zhang Y."/>
            <person name="Obille A."/>
            <person name="Becker A."/>
            <person name="Abrahante J.E."/>
            <person name="Garbe J."/>
            <person name="Badalamenti J.P."/>
            <person name="Herman A."/>
            <person name="Mangelson H."/>
            <person name="Liachko I."/>
            <person name="Sullivan S."/>
            <person name="Sone E.D."/>
            <person name="Koren S."/>
            <person name="Silverstein K.A.T."/>
            <person name="Beckman K.B."/>
            <person name="Gohl D.M."/>
        </authorList>
    </citation>
    <scope>NUCLEOTIDE SEQUENCE</scope>
    <source>
        <strain evidence="1">Duluth1</strain>
        <tissue evidence="1">Whole animal</tissue>
    </source>
</reference>
<gene>
    <name evidence="1" type="ORF">DPMN_120496</name>
</gene>
<proteinExistence type="predicted"/>
<accession>A0A9D4GKK5</accession>
<dbReference type="Gene3D" id="1.10.1170.10">
    <property type="entry name" value="Inhibitor Of Apoptosis Protein (2mihbC-IAP-1), Chain A"/>
    <property type="match status" value="1"/>
</dbReference>
<dbReference type="EMBL" id="JAIWYP010000005">
    <property type="protein sequence ID" value="KAH3818770.1"/>
    <property type="molecule type" value="Genomic_DNA"/>
</dbReference>
<evidence type="ECO:0000313" key="1">
    <source>
        <dbReference type="EMBL" id="KAH3818770.1"/>
    </source>
</evidence>
<reference evidence="1" key="2">
    <citation type="submission" date="2020-11" db="EMBL/GenBank/DDBJ databases">
        <authorList>
            <person name="McCartney M.A."/>
            <person name="Auch B."/>
            <person name="Kono T."/>
            <person name="Mallez S."/>
            <person name="Becker A."/>
            <person name="Gohl D.M."/>
            <person name="Silverstein K.A.T."/>
            <person name="Koren S."/>
            <person name="Bechman K.B."/>
            <person name="Herman A."/>
            <person name="Abrahante J.E."/>
            <person name="Garbe J."/>
        </authorList>
    </citation>
    <scope>NUCLEOTIDE SEQUENCE</scope>
    <source>
        <strain evidence="1">Duluth1</strain>
        <tissue evidence="1">Whole animal</tissue>
    </source>
</reference>
<dbReference type="SUPFAM" id="SSF57924">
    <property type="entry name" value="Inhibitor of apoptosis (IAP) repeat"/>
    <property type="match status" value="1"/>
</dbReference>
<keyword evidence="2" id="KW-1185">Reference proteome</keyword>
<protein>
    <submittedName>
        <fullName evidence="1">Uncharacterized protein</fullName>
    </submittedName>
</protein>